<protein>
    <recommendedName>
        <fullName evidence="3">BTB domain-containing protein</fullName>
    </recommendedName>
</protein>
<reference evidence="1" key="1">
    <citation type="journal article" date="2020" name="Stud. Mycol.">
        <title>101 Dothideomycetes genomes: a test case for predicting lifestyles and emergence of pathogens.</title>
        <authorList>
            <person name="Haridas S."/>
            <person name="Albert R."/>
            <person name="Binder M."/>
            <person name="Bloem J."/>
            <person name="Labutti K."/>
            <person name="Salamov A."/>
            <person name="Andreopoulos B."/>
            <person name="Baker S."/>
            <person name="Barry K."/>
            <person name="Bills G."/>
            <person name="Bluhm B."/>
            <person name="Cannon C."/>
            <person name="Castanera R."/>
            <person name="Culley D."/>
            <person name="Daum C."/>
            <person name="Ezra D."/>
            <person name="Gonzalez J."/>
            <person name="Henrissat B."/>
            <person name="Kuo A."/>
            <person name="Liang C."/>
            <person name="Lipzen A."/>
            <person name="Lutzoni F."/>
            <person name="Magnuson J."/>
            <person name="Mondo S."/>
            <person name="Nolan M."/>
            <person name="Ohm R."/>
            <person name="Pangilinan J."/>
            <person name="Park H.-J."/>
            <person name="Ramirez L."/>
            <person name="Alfaro M."/>
            <person name="Sun H."/>
            <person name="Tritt A."/>
            <person name="Yoshinaga Y."/>
            <person name="Zwiers L.-H."/>
            <person name="Turgeon B."/>
            <person name="Goodwin S."/>
            <person name="Spatafora J."/>
            <person name="Crous P."/>
            <person name="Grigoriev I."/>
        </authorList>
    </citation>
    <scope>NUCLEOTIDE SEQUENCE</scope>
    <source>
        <strain evidence="1">CBS 122367</strain>
    </source>
</reference>
<proteinExistence type="predicted"/>
<evidence type="ECO:0000313" key="1">
    <source>
        <dbReference type="EMBL" id="KAF2687032.1"/>
    </source>
</evidence>
<gene>
    <name evidence="1" type="ORF">K458DRAFT_385855</name>
</gene>
<name>A0A6G1J930_9PLEO</name>
<organism evidence="1 2">
    <name type="scientific">Lentithecium fluviatile CBS 122367</name>
    <dbReference type="NCBI Taxonomy" id="1168545"/>
    <lineage>
        <taxon>Eukaryota</taxon>
        <taxon>Fungi</taxon>
        <taxon>Dikarya</taxon>
        <taxon>Ascomycota</taxon>
        <taxon>Pezizomycotina</taxon>
        <taxon>Dothideomycetes</taxon>
        <taxon>Pleosporomycetidae</taxon>
        <taxon>Pleosporales</taxon>
        <taxon>Massarineae</taxon>
        <taxon>Lentitheciaceae</taxon>
        <taxon>Lentithecium</taxon>
    </lineage>
</organism>
<evidence type="ECO:0008006" key="3">
    <source>
        <dbReference type="Google" id="ProtNLM"/>
    </source>
</evidence>
<sequence length="217" mass="24349">MTIDTHAANAFPAFPYPPMSLKIGITTFPFSINFAASGGKTATRKLPKVLLSRQSEYFRAVCNPTFEEGVGKQDALTDCDSQTFKVFVWWLRPRLVLKASTTHTGKNKIQAILPSRDRSSAAECSPPGFKYCVLQDLRRVYGSGSYDMCLILPARLRIHLTAMPSSKPHSLIPRVFLGPRCLTNYTGDDEDRFNRLIYEQQSSISRYLVWLGTSGRC</sequence>
<dbReference type="AlphaFoldDB" id="A0A6G1J930"/>
<accession>A0A6G1J930</accession>
<dbReference type="Proteomes" id="UP000799291">
    <property type="component" value="Unassembled WGS sequence"/>
</dbReference>
<keyword evidence="2" id="KW-1185">Reference proteome</keyword>
<dbReference type="EMBL" id="MU005575">
    <property type="protein sequence ID" value="KAF2687032.1"/>
    <property type="molecule type" value="Genomic_DNA"/>
</dbReference>
<evidence type="ECO:0000313" key="2">
    <source>
        <dbReference type="Proteomes" id="UP000799291"/>
    </source>
</evidence>